<reference evidence="1 2" key="1">
    <citation type="submission" date="2017-06" db="EMBL/GenBank/DDBJ databases">
        <authorList>
            <person name="Kim H.J."/>
            <person name="Triplett B.A."/>
        </authorList>
    </citation>
    <scope>NUCLEOTIDE SEQUENCE [LARGE SCALE GENOMIC DNA]</scope>
    <source>
        <strain evidence="1 2">DSM 13116</strain>
    </source>
</reference>
<dbReference type="AlphaFoldDB" id="A0A239BRP0"/>
<evidence type="ECO:0000313" key="2">
    <source>
        <dbReference type="Proteomes" id="UP000198324"/>
    </source>
</evidence>
<name>A0A239BRP0_9BACT</name>
<protein>
    <submittedName>
        <fullName evidence="1">Uncharacterized protein</fullName>
    </submittedName>
</protein>
<organism evidence="1 2">
    <name type="scientific">Humidesulfovibrio mexicanus</name>
    <dbReference type="NCBI Taxonomy" id="147047"/>
    <lineage>
        <taxon>Bacteria</taxon>
        <taxon>Pseudomonadati</taxon>
        <taxon>Thermodesulfobacteriota</taxon>
        <taxon>Desulfovibrionia</taxon>
        <taxon>Desulfovibrionales</taxon>
        <taxon>Desulfovibrionaceae</taxon>
        <taxon>Humidesulfovibrio</taxon>
    </lineage>
</organism>
<sequence length="56" mass="6104">MNSLRDMMETTFAAAAFGERGLRDEAQEVARGVKRAAEAKAKVKGQGQRRRPGLNA</sequence>
<accession>A0A239BRP0</accession>
<dbReference type="Proteomes" id="UP000198324">
    <property type="component" value="Unassembled WGS sequence"/>
</dbReference>
<dbReference type="RefSeq" id="WP_179217037.1">
    <property type="nucleotide sequence ID" value="NZ_FZOC01000006.1"/>
</dbReference>
<keyword evidence="2" id="KW-1185">Reference proteome</keyword>
<dbReference type="EMBL" id="FZOC01000006">
    <property type="protein sequence ID" value="SNS10088.1"/>
    <property type="molecule type" value="Genomic_DNA"/>
</dbReference>
<evidence type="ECO:0000313" key="1">
    <source>
        <dbReference type="EMBL" id="SNS10088.1"/>
    </source>
</evidence>
<gene>
    <name evidence="1" type="ORF">SAMN04488503_2736</name>
</gene>
<proteinExistence type="predicted"/>